<feature type="compositionally biased region" description="Basic and acidic residues" evidence="1">
    <location>
        <begin position="55"/>
        <end position="74"/>
    </location>
</feature>
<dbReference type="GO" id="GO:0005634">
    <property type="term" value="C:nucleus"/>
    <property type="evidence" value="ECO:0007669"/>
    <property type="project" value="TreeGrafter"/>
</dbReference>
<dbReference type="GO" id="GO:0005813">
    <property type="term" value="C:centrosome"/>
    <property type="evidence" value="ECO:0007669"/>
    <property type="project" value="TreeGrafter"/>
</dbReference>
<name>A0A3B3TCX3_9TELE</name>
<evidence type="ECO:0000313" key="3">
    <source>
        <dbReference type="Ensembl" id="ENSPKIP00000040609.1"/>
    </source>
</evidence>
<dbReference type="KEGG" id="pki:111860290"/>
<evidence type="ECO:0000256" key="1">
    <source>
        <dbReference type="SAM" id="MobiDB-lite"/>
    </source>
</evidence>
<evidence type="ECO:0000259" key="2">
    <source>
        <dbReference type="Pfam" id="PF03399"/>
    </source>
</evidence>
<dbReference type="Proteomes" id="UP000261540">
    <property type="component" value="Unplaced"/>
</dbReference>
<evidence type="ECO:0000313" key="4">
    <source>
        <dbReference type="Proteomes" id="UP000261540"/>
    </source>
</evidence>
<dbReference type="STRING" id="1676925.ENSPKIP00000040609"/>
<dbReference type="InterPro" id="IPR005062">
    <property type="entry name" value="SAC3/GANP/THP3_conserved"/>
</dbReference>
<keyword evidence="4" id="KW-1185">Reference proteome</keyword>
<feature type="region of interest" description="Disordered" evidence="1">
    <location>
        <begin position="1"/>
        <end position="143"/>
    </location>
</feature>
<feature type="compositionally biased region" description="Basic and acidic residues" evidence="1">
    <location>
        <begin position="115"/>
        <end position="134"/>
    </location>
</feature>
<organism evidence="3 4">
    <name type="scientific">Paramormyrops kingsleyae</name>
    <dbReference type="NCBI Taxonomy" id="1676925"/>
    <lineage>
        <taxon>Eukaryota</taxon>
        <taxon>Metazoa</taxon>
        <taxon>Chordata</taxon>
        <taxon>Craniata</taxon>
        <taxon>Vertebrata</taxon>
        <taxon>Euteleostomi</taxon>
        <taxon>Actinopterygii</taxon>
        <taxon>Neopterygii</taxon>
        <taxon>Teleostei</taxon>
        <taxon>Osteoglossocephala</taxon>
        <taxon>Osteoglossomorpha</taxon>
        <taxon>Osteoglossiformes</taxon>
        <taxon>Mormyridae</taxon>
        <taxon>Paramormyrops</taxon>
    </lineage>
</organism>
<feature type="compositionally biased region" description="Basic and acidic residues" evidence="1">
    <location>
        <begin position="26"/>
        <end position="44"/>
    </location>
</feature>
<dbReference type="OrthoDB" id="264795at2759"/>
<feature type="region of interest" description="Disordered" evidence="1">
    <location>
        <begin position="168"/>
        <end position="196"/>
    </location>
</feature>
<dbReference type="GO" id="GO:0051298">
    <property type="term" value="P:centrosome duplication"/>
    <property type="evidence" value="ECO:0007669"/>
    <property type="project" value="TreeGrafter"/>
</dbReference>
<reference evidence="3" key="2">
    <citation type="submission" date="2025-09" db="UniProtKB">
        <authorList>
            <consortium name="Ensembl"/>
        </authorList>
    </citation>
    <scope>IDENTIFICATION</scope>
</reference>
<dbReference type="AlphaFoldDB" id="A0A3B3TCX3"/>
<dbReference type="CTD" id="29901"/>
<dbReference type="GO" id="GO:0051225">
    <property type="term" value="P:spindle assembly"/>
    <property type="evidence" value="ECO:0007669"/>
    <property type="project" value="TreeGrafter"/>
</dbReference>
<feature type="domain" description="SAC3/GANP/THP3 conserved" evidence="2">
    <location>
        <begin position="143"/>
        <end position="428"/>
    </location>
</feature>
<dbReference type="GeneTree" id="ENSGT00940000160988"/>
<sequence>MSREPKNSFPVPRGPHPQSEGRGCGRKKDCLREAQKNEQRDGPTEPRSTYTVTCPERERREREAQKNEQRDGPTEPRGTCTVTCPERERREREAQKNEQRDGSTEPRSTYTVTCPERERREREAQKNEHSDGPTDPRGTCTLMCPERERREREAQKRLHRFEMMPGMEKDRWPRADPTRTVKEYSRPAAGKDATRPHDLRPPSVLLKTVCYLINAIALSPSLQPWTEVYDFVFDRLRSVRQDMIIQRVSGPECAAVLERIVRFLLYASYRLCEEPLRLYDPRINDTHLQESLSWLLSCYCVGHHPHQEEFQALSLLYNLGSTRALQHALELPEEVRAAPAVRLALSVNRAHLERNPVRLLRLARRLDFLQSCALHRHLEACRRHLLLLYSYGHSSRNCRFPLRELARLLALEDAQAASLCRACGVSVTGDRVSFSKASYVEPPPGERQSTRSYELVDRKQGDHSLALVLHGSP</sequence>
<proteinExistence type="predicted"/>
<accession>A0A3B3TCX3</accession>
<dbReference type="InterPro" id="IPR045107">
    <property type="entry name" value="SAC3/GANP/THP3"/>
</dbReference>
<dbReference type="PANTHER" id="PTHR12436:SF38">
    <property type="entry name" value="SAC3 DOMAIN-CONTAINING PROTEIN 1"/>
    <property type="match status" value="1"/>
</dbReference>
<dbReference type="GO" id="GO:0005819">
    <property type="term" value="C:spindle"/>
    <property type="evidence" value="ECO:0007669"/>
    <property type="project" value="TreeGrafter"/>
</dbReference>
<feature type="compositionally biased region" description="Basic and acidic residues" evidence="1">
    <location>
        <begin position="168"/>
        <end position="185"/>
    </location>
</feature>
<dbReference type="Pfam" id="PF03399">
    <property type="entry name" value="SAC3_GANP"/>
    <property type="match status" value="1"/>
</dbReference>
<dbReference type="Gene3D" id="1.25.40.990">
    <property type="match status" value="1"/>
</dbReference>
<feature type="compositionally biased region" description="Basic and acidic residues" evidence="1">
    <location>
        <begin position="85"/>
        <end position="104"/>
    </location>
</feature>
<dbReference type="FunFam" id="1.25.40.990:FF:000016">
    <property type="entry name" value="Si:zfos-452g4.1"/>
    <property type="match status" value="1"/>
</dbReference>
<dbReference type="Ensembl" id="ENSPKIT00000021630.1">
    <property type="protein sequence ID" value="ENSPKIP00000040609.1"/>
    <property type="gene ID" value="ENSPKIG00000017506.1"/>
</dbReference>
<dbReference type="PANTHER" id="PTHR12436">
    <property type="entry name" value="80 KDA MCM3-ASSOCIATED PROTEIN"/>
    <property type="match status" value="1"/>
</dbReference>
<reference evidence="3" key="1">
    <citation type="submission" date="2025-08" db="UniProtKB">
        <authorList>
            <consortium name="Ensembl"/>
        </authorList>
    </citation>
    <scope>IDENTIFICATION</scope>
</reference>
<protein>
    <submittedName>
        <fullName evidence="3">SAC3 domain containing 1</fullName>
    </submittedName>
</protein>